<keyword evidence="1" id="KW-0812">Transmembrane</keyword>
<evidence type="ECO:0000313" key="2">
    <source>
        <dbReference type="EMBL" id="KON64633.1"/>
    </source>
</evidence>
<dbReference type="Proteomes" id="UP000037566">
    <property type="component" value="Unassembled WGS sequence"/>
</dbReference>
<dbReference type="PATRIC" id="fig|33995.3.peg.2046"/>
<proteinExistence type="predicted"/>
<dbReference type="OrthoDB" id="7276801at2"/>
<comment type="caution">
    <text evidence="2">The sequence shown here is derived from an EMBL/GenBank/DDBJ whole genome shotgun (WGS) entry which is preliminary data.</text>
</comment>
<feature type="transmembrane region" description="Helical" evidence="1">
    <location>
        <begin position="20"/>
        <end position="42"/>
    </location>
</feature>
<reference evidence="2" key="1">
    <citation type="submission" date="2015-08" db="EMBL/GenBank/DDBJ databases">
        <title>Draft genome sequence of Komagataeibacter europaeus CECT 8546 a cellulose producer strain from vinegar produced by the traditional method.</title>
        <authorList>
            <person name="Poehlein A."/>
            <person name="Valera M.J."/>
            <person name="Haack F.S."/>
            <person name="Mas A."/>
            <person name="Daniel R."/>
            <person name="Streit W.R."/>
            <person name="Mateo E."/>
        </authorList>
    </citation>
    <scope>NUCLEOTIDE SEQUENCE [LARGE SCALE GENOMIC DNA]</scope>
    <source>
        <strain evidence="2">CECT 8546</strain>
    </source>
</reference>
<protein>
    <submittedName>
        <fullName evidence="2">Uncharacterized protein</fullName>
    </submittedName>
</protein>
<dbReference type="AlphaFoldDB" id="A0A0M0EH99"/>
<accession>A0A0M0EH99</accession>
<name>A0A0M0EH99_KOMEU</name>
<evidence type="ECO:0000256" key="1">
    <source>
        <dbReference type="SAM" id="Phobius"/>
    </source>
</evidence>
<sequence length="88" mass="9460">MHDQDRRDDGTQAVPAISLPALLAGLVLPFCLVIGGGLALRAQRMAAFGIPLEIIWMFACFILVPACLTICWNLPSHARSGTDTKRVG</sequence>
<dbReference type="STRING" id="33995.KOEU_18480"/>
<organism evidence="2 3">
    <name type="scientific">Komagataeibacter europaeus</name>
    <name type="common">Gluconacetobacter europaeus</name>
    <dbReference type="NCBI Taxonomy" id="33995"/>
    <lineage>
        <taxon>Bacteria</taxon>
        <taxon>Pseudomonadati</taxon>
        <taxon>Pseudomonadota</taxon>
        <taxon>Alphaproteobacteria</taxon>
        <taxon>Acetobacterales</taxon>
        <taxon>Acetobacteraceae</taxon>
        <taxon>Komagataeibacter</taxon>
    </lineage>
</organism>
<evidence type="ECO:0000313" key="3">
    <source>
        <dbReference type="Proteomes" id="UP000037566"/>
    </source>
</evidence>
<dbReference type="EMBL" id="LHUQ01000008">
    <property type="protein sequence ID" value="KON64633.1"/>
    <property type="molecule type" value="Genomic_DNA"/>
</dbReference>
<keyword evidence="1" id="KW-0472">Membrane</keyword>
<keyword evidence="3" id="KW-1185">Reference proteome</keyword>
<keyword evidence="1" id="KW-1133">Transmembrane helix</keyword>
<gene>
    <name evidence="2" type="ORF">KOEU_18480</name>
</gene>
<dbReference type="RefSeq" id="WP_019086837.1">
    <property type="nucleotide sequence ID" value="NZ_LHUQ01000008.1"/>
</dbReference>
<feature type="transmembrane region" description="Helical" evidence="1">
    <location>
        <begin position="54"/>
        <end position="75"/>
    </location>
</feature>